<dbReference type="RefSeq" id="WP_145857362.1">
    <property type="nucleotide sequence ID" value="NZ_RPFW01000005.1"/>
</dbReference>
<keyword evidence="4" id="KW-1185">Reference proteome</keyword>
<proteinExistence type="predicted"/>
<evidence type="ECO:0000259" key="2">
    <source>
        <dbReference type="Pfam" id="PF03807"/>
    </source>
</evidence>
<dbReference type="InterPro" id="IPR028939">
    <property type="entry name" value="P5C_Rdtase_cat_N"/>
</dbReference>
<dbReference type="GO" id="GO:0016491">
    <property type="term" value="F:oxidoreductase activity"/>
    <property type="evidence" value="ECO:0007669"/>
    <property type="project" value="UniProtKB-KW"/>
</dbReference>
<dbReference type="Proteomes" id="UP000460272">
    <property type="component" value="Unassembled WGS sequence"/>
</dbReference>
<name>A0A6P2BVX8_9ACTN</name>
<reference evidence="3 4" key="1">
    <citation type="submission" date="2018-11" db="EMBL/GenBank/DDBJ databases">
        <title>Trebonia kvetii gen.nov., sp.nov., a novel acidophilic actinobacterium, and proposal of the new actinobacterial family Treboniaceae fam. nov.</title>
        <authorList>
            <person name="Rapoport D."/>
            <person name="Sagova-Mareckova M."/>
            <person name="Sedlacek I."/>
            <person name="Provaznik J."/>
            <person name="Kralova S."/>
            <person name="Pavlinic D."/>
            <person name="Benes V."/>
            <person name="Kopecky J."/>
        </authorList>
    </citation>
    <scope>NUCLEOTIDE SEQUENCE [LARGE SCALE GENOMIC DNA]</scope>
    <source>
        <strain evidence="3 4">15Tr583</strain>
    </source>
</reference>
<keyword evidence="1" id="KW-0560">Oxidoreductase</keyword>
<comment type="caution">
    <text evidence="3">The sequence shown here is derived from an EMBL/GenBank/DDBJ whole genome shotgun (WGS) entry which is preliminary data.</text>
</comment>
<gene>
    <name evidence="3" type="ORF">EAS64_26720</name>
</gene>
<feature type="domain" description="Pyrroline-5-carboxylate reductase catalytic N-terminal" evidence="2">
    <location>
        <begin position="4"/>
        <end position="91"/>
    </location>
</feature>
<dbReference type="OrthoDB" id="1523398at2"/>
<evidence type="ECO:0000313" key="3">
    <source>
        <dbReference type="EMBL" id="TVZ02396.1"/>
    </source>
</evidence>
<dbReference type="InterPro" id="IPR036291">
    <property type="entry name" value="NAD(P)-bd_dom_sf"/>
</dbReference>
<dbReference type="EMBL" id="RPFW01000005">
    <property type="protein sequence ID" value="TVZ02396.1"/>
    <property type="molecule type" value="Genomic_DNA"/>
</dbReference>
<dbReference type="SUPFAM" id="SSF51735">
    <property type="entry name" value="NAD(P)-binding Rossmann-fold domains"/>
    <property type="match status" value="1"/>
</dbReference>
<dbReference type="PANTHER" id="PTHR14239:SF10">
    <property type="entry name" value="REDUCTASE"/>
    <property type="match status" value="1"/>
</dbReference>
<accession>A0A6P2BVX8</accession>
<dbReference type="InterPro" id="IPR051267">
    <property type="entry name" value="STEAP_metalloreductase"/>
</dbReference>
<evidence type="ECO:0000256" key="1">
    <source>
        <dbReference type="ARBA" id="ARBA00023002"/>
    </source>
</evidence>
<sequence length="236" mass="24164">MTTLGLIGAGNIGGTVARLAVAAGIDVVVANSRGPETLAGLVGELGKRASAGTAAEAAQAGDLIVVSVPLHACGQLPAALAGRTVIDTCNYYPDRDGHIAELDSGAVTSSERLARLLPGASVVKAFNNIDFVHLGTLARPFGAPDRSALPVAADDPRARDRVTALLDALGYDAVDIGPLAESWRSQPGTPVYVQPYMSPAPDGMTQQERGAWFMSSPGTPVPAAEVRQLVHAAVPV</sequence>
<organism evidence="3 4">
    <name type="scientific">Trebonia kvetii</name>
    <dbReference type="NCBI Taxonomy" id="2480626"/>
    <lineage>
        <taxon>Bacteria</taxon>
        <taxon>Bacillati</taxon>
        <taxon>Actinomycetota</taxon>
        <taxon>Actinomycetes</taxon>
        <taxon>Streptosporangiales</taxon>
        <taxon>Treboniaceae</taxon>
        <taxon>Trebonia</taxon>
    </lineage>
</organism>
<dbReference type="PANTHER" id="PTHR14239">
    <property type="entry name" value="DUDULIN-RELATED"/>
    <property type="match status" value="1"/>
</dbReference>
<evidence type="ECO:0000313" key="4">
    <source>
        <dbReference type="Proteomes" id="UP000460272"/>
    </source>
</evidence>
<dbReference type="Gene3D" id="3.40.50.720">
    <property type="entry name" value="NAD(P)-binding Rossmann-like Domain"/>
    <property type="match status" value="1"/>
</dbReference>
<dbReference type="AlphaFoldDB" id="A0A6P2BVX8"/>
<dbReference type="Pfam" id="PF03807">
    <property type="entry name" value="F420_oxidored"/>
    <property type="match status" value="1"/>
</dbReference>
<protein>
    <submittedName>
        <fullName evidence="3">Oxidoreductase</fullName>
    </submittedName>
</protein>